<dbReference type="Proteomes" id="UP000077521">
    <property type="component" value="Unassembled WGS sequence"/>
</dbReference>
<comment type="caution">
    <text evidence="5">The sequence shown here is derived from an EMBL/GenBank/DDBJ whole genome shotgun (WGS) entry which is preliminary data.</text>
</comment>
<feature type="compositionally biased region" description="Gly residues" evidence="2">
    <location>
        <begin position="774"/>
        <end position="784"/>
    </location>
</feature>
<gene>
    <name evidence="5" type="ORF">A4X13_0g798</name>
</gene>
<evidence type="ECO:0000259" key="4">
    <source>
        <dbReference type="Pfam" id="PF17102"/>
    </source>
</evidence>
<evidence type="ECO:0000313" key="6">
    <source>
        <dbReference type="Proteomes" id="UP000077521"/>
    </source>
</evidence>
<dbReference type="PANTHER" id="PTHR24045:SF0">
    <property type="entry name" value="N-ACETYLGLUCOSAMINE-1-PHOSPHOTRANSFERASE SUBUNITS ALPHA_BETA"/>
    <property type="match status" value="1"/>
</dbReference>
<accession>A0A8T8TFL7</accession>
<dbReference type="AlphaFoldDB" id="A0A8T8TFL7"/>
<feature type="region of interest" description="Disordered" evidence="2">
    <location>
        <begin position="289"/>
        <end position="314"/>
    </location>
</feature>
<evidence type="ECO:0000313" key="5">
    <source>
        <dbReference type="EMBL" id="KAE8259757.1"/>
    </source>
</evidence>
<feature type="compositionally biased region" description="Polar residues" evidence="2">
    <location>
        <begin position="702"/>
        <end position="716"/>
    </location>
</feature>
<proteinExistence type="predicted"/>
<feature type="transmembrane region" description="Helical" evidence="3">
    <location>
        <begin position="84"/>
        <end position="104"/>
    </location>
</feature>
<feature type="domain" description="Stealth protein CR3 conserved region 3" evidence="4">
    <location>
        <begin position="568"/>
        <end position="617"/>
    </location>
</feature>
<keyword evidence="3" id="KW-0812">Transmembrane</keyword>
<reference evidence="5" key="2">
    <citation type="journal article" date="2019" name="IMA Fungus">
        <title>Genome sequencing and comparison of five Tilletia species to identify candidate genes for the detection of regulated species infecting wheat.</title>
        <authorList>
            <person name="Nguyen H.D.T."/>
            <person name="Sultana T."/>
            <person name="Kesanakurti P."/>
            <person name="Hambleton S."/>
        </authorList>
    </citation>
    <scope>NUCLEOTIDE SEQUENCE</scope>
    <source>
        <strain evidence="5">DAOMC 236416</strain>
    </source>
</reference>
<dbReference type="Pfam" id="PF17102">
    <property type="entry name" value="Stealth_CR3"/>
    <property type="match status" value="1"/>
</dbReference>
<reference evidence="5" key="1">
    <citation type="submission" date="2016-04" db="EMBL/GenBank/DDBJ databases">
        <authorList>
            <person name="Nguyen H.D."/>
            <person name="Samba Siva P."/>
            <person name="Cullis J."/>
            <person name="Levesque C.A."/>
            <person name="Hambleton S."/>
        </authorList>
    </citation>
    <scope>NUCLEOTIDE SEQUENCE</scope>
    <source>
        <strain evidence="5">DAOMC 236416</strain>
    </source>
</reference>
<dbReference type="EMBL" id="LWDF02000027">
    <property type="protein sequence ID" value="KAE8259757.1"/>
    <property type="molecule type" value="Genomic_DNA"/>
</dbReference>
<name>A0A8T8TFL7_9BASI</name>
<keyword evidence="3" id="KW-0472">Membrane</keyword>
<keyword evidence="6" id="KW-1185">Reference proteome</keyword>
<dbReference type="PANTHER" id="PTHR24045">
    <property type="match status" value="1"/>
</dbReference>
<dbReference type="GO" id="GO:0005794">
    <property type="term" value="C:Golgi apparatus"/>
    <property type="evidence" value="ECO:0007669"/>
    <property type="project" value="TreeGrafter"/>
</dbReference>
<dbReference type="InterPro" id="IPR047141">
    <property type="entry name" value="Stealth"/>
</dbReference>
<evidence type="ECO:0000256" key="2">
    <source>
        <dbReference type="SAM" id="MobiDB-lite"/>
    </source>
</evidence>
<dbReference type="GO" id="GO:0003976">
    <property type="term" value="F:UDP-N-acetylglucosamine-lysosomal-enzyme N-acetylglucosaminephosphotransferase activity"/>
    <property type="evidence" value="ECO:0007669"/>
    <property type="project" value="TreeGrafter"/>
</dbReference>
<evidence type="ECO:0000256" key="3">
    <source>
        <dbReference type="SAM" id="Phobius"/>
    </source>
</evidence>
<feature type="region of interest" description="Disordered" evidence="2">
    <location>
        <begin position="746"/>
        <end position="798"/>
    </location>
</feature>
<keyword evidence="1" id="KW-0808">Transferase</keyword>
<feature type="region of interest" description="Disordered" evidence="2">
    <location>
        <begin position="1"/>
        <end position="24"/>
    </location>
</feature>
<evidence type="ECO:0000256" key="1">
    <source>
        <dbReference type="ARBA" id="ARBA00022679"/>
    </source>
</evidence>
<feature type="compositionally biased region" description="Low complexity" evidence="2">
    <location>
        <begin position="750"/>
        <end position="760"/>
    </location>
</feature>
<dbReference type="InterPro" id="IPR031357">
    <property type="entry name" value="Stealth_CR3"/>
</dbReference>
<feature type="region of interest" description="Disordered" evidence="2">
    <location>
        <begin position="702"/>
        <end position="723"/>
    </location>
</feature>
<protein>
    <recommendedName>
        <fullName evidence="4">Stealth protein CR3 conserved region 3 domain-containing protein</fullName>
    </recommendedName>
</protein>
<keyword evidence="3" id="KW-1133">Transmembrane helix</keyword>
<sequence length="1057" mass="118386">MYSQDNMRLLSPTSTSSSRMDSNDDVQPYAWRDYPSRASSSSLDLSISYHENDHLIPSSPSNPGWISASSQFSRADKRTKRPTLCRWSVLFAITIIATTGYVVYLNRAIAASYLNGVLQPGTPTPPLPSELDAEVEYSKNATKALSLPLPIHLHHPPPKSTSFPHFDLDYYDLPLEHRRSIKPIASLEPLLAHAKCAQQWITNGTLCKDFPTLTPSSIDILYTWVNGTSPHSANRMLYSSSPDGWWEEHWRPDPVTEFNNRQKRARPYPPPTTLPASYADKLANAHKPGYKWTPPLKADKKKPKSKWIPPLQVDNGDNRFRETSELKFSIRSSVKYIQKLGSIHVVSPDFARPHSPTSKELPQDRFLLPSDLLQYESSDSFHAFPQNKSSTALRAGQVPSWLDISQKDILTGDNAIHIPPSTAKLNTSTLRMHHDWSSFTPSWLLQPSSIPEYFTHTQVSEWKHSVLPTFNSMSIEAYLGDEVGLGDVFVYANDDFFLSSPLKTEDVHTPLYGLVLRLQADLRVIGSKSGFLSSGDHIKGGEWPSYRRSGYLLDERFGRRDQGRMYMQHVHKSLHRSLLEESRIVFDKPIREAARARFRGQGESVNTPFLVQMFVIERHREALLWTFFMLRNDVDGDGYYGRSKGGEWETVLREMGLGATYSVRSTNSDKVEPITDFATALDLLASGDEELLIAVPRPRRSSLSQSTANLRTSSGTGDWKPYPKEAASETSTYVFSHLDGYPFMRLGTQPKPSKAKAPPSQHADNDPNRFGTHSSGGGGLGGGRISWERPGTSKLGSSSTYFGVEPWPTYWPKTSQDERKFKYDPSRPACRIELVGKCLRKDWIVPGTDGDEAVWGKGPKAEDVFKMFAFEKVECGDCLIQMLMHNSGQSGYSAFLPSPSLLFPSDLSSTVPPNRIPQTPQEPHLPLTPTFNTTTFSLTHIATLTGHTSQSRLHFATSLLTRYAYTLADSPIEFVRITVAGASWRENAVTNAVWKADVKLTKAKKLAGFICLNDDIGSTGSFKKTEDGVDGAEEAVRGVVRHFMETRWPDVSPFERQ</sequence>
<dbReference type="GO" id="GO:0046835">
    <property type="term" value="P:carbohydrate phosphorylation"/>
    <property type="evidence" value="ECO:0007669"/>
    <property type="project" value="TreeGrafter"/>
</dbReference>
<feature type="compositionally biased region" description="Low complexity" evidence="2">
    <location>
        <begin position="7"/>
        <end position="20"/>
    </location>
</feature>
<organism evidence="5 6">
    <name type="scientific">Tilletia indica</name>
    <dbReference type="NCBI Taxonomy" id="43049"/>
    <lineage>
        <taxon>Eukaryota</taxon>
        <taxon>Fungi</taxon>
        <taxon>Dikarya</taxon>
        <taxon>Basidiomycota</taxon>
        <taxon>Ustilaginomycotina</taxon>
        <taxon>Exobasidiomycetes</taxon>
        <taxon>Tilletiales</taxon>
        <taxon>Tilletiaceae</taxon>
        <taxon>Tilletia</taxon>
    </lineage>
</organism>